<dbReference type="GO" id="GO:0008757">
    <property type="term" value="F:S-adenosylmethionine-dependent methyltransferase activity"/>
    <property type="evidence" value="ECO:0007669"/>
    <property type="project" value="InterPro"/>
</dbReference>
<dbReference type="PANTHER" id="PTHR42912:SF93">
    <property type="entry name" value="N6-ADENOSINE-METHYLTRANSFERASE TMT1A"/>
    <property type="match status" value="1"/>
</dbReference>
<dbReference type="AlphaFoldDB" id="A0A3D1JKF9"/>
<keyword evidence="3" id="KW-0949">S-adenosyl-L-methionine</keyword>
<feature type="domain" description="Methyltransferase type 11" evidence="4">
    <location>
        <begin position="54"/>
        <end position="153"/>
    </location>
</feature>
<dbReference type="OrthoDB" id="43862at2"/>
<dbReference type="PROSITE" id="PS01184">
    <property type="entry name" value="UBIE_2"/>
    <property type="match status" value="1"/>
</dbReference>
<name>A0A3D1JKF9_9CHLR</name>
<dbReference type="PANTHER" id="PTHR42912">
    <property type="entry name" value="METHYLTRANSFERASE"/>
    <property type="match status" value="1"/>
</dbReference>
<dbReference type="InterPro" id="IPR029063">
    <property type="entry name" value="SAM-dependent_MTases_sf"/>
</dbReference>
<evidence type="ECO:0000313" key="5">
    <source>
        <dbReference type="EMBL" id="HCE18238.1"/>
    </source>
</evidence>
<protein>
    <submittedName>
        <fullName evidence="5">Methyltransferase domain-containing protein</fullName>
    </submittedName>
</protein>
<evidence type="ECO:0000256" key="3">
    <source>
        <dbReference type="ARBA" id="ARBA00022691"/>
    </source>
</evidence>
<dbReference type="CDD" id="cd02440">
    <property type="entry name" value="AdoMet_MTases"/>
    <property type="match status" value="1"/>
</dbReference>
<dbReference type="EMBL" id="DPBP01000041">
    <property type="protein sequence ID" value="HCE18238.1"/>
    <property type="molecule type" value="Genomic_DNA"/>
</dbReference>
<accession>A0A3D1JKF9</accession>
<dbReference type="InterPro" id="IPR023576">
    <property type="entry name" value="UbiE/COQ5_MeTrFase_CS"/>
</dbReference>
<dbReference type="Proteomes" id="UP000264141">
    <property type="component" value="Unassembled WGS sequence"/>
</dbReference>
<evidence type="ECO:0000259" key="4">
    <source>
        <dbReference type="Pfam" id="PF08241"/>
    </source>
</evidence>
<dbReference type="SUPFAM" id="SSF53335">
    <property type="entry name" value="S-adenosyl-L-methionine-dependent methyltransferases"/>
    <property type="match status" value="1"/>
</dbReference>
<comment type="caution">
    <text evidence="5">The sequence shown here is derived from an EMBL/GenBank/DDBJ whole genome shotgun (WGS) entry which is preliminary data.</text>
</comment>
<dbReference type="STRING" id="229919.GCA_001050195_00232"/>
<dbReference type="Gene3D" id="3.40.50.150">
    <property type="entry name" value="Vaccinia Virus protein VP39"/>
    <property type="match status" value="1"/>
</dbReference>
<organism evidence="5 6">
    <name type="scientific">Anaerolinea thermolimosa</name>
    <dbReference type="NCBI Taxonomy" id="229919"/>
    <lineage>
        <taxon>Bacteria</taxon>
        <taxon>Bacillati</taxon>
        <taxon>Chloroflexota</taxon>
        <taxon>Anaerolineae</taxon>
        <taxon>Anaerolineales</taxon>
        <taxon>Anaerolineaceae</taxon>
        <taxon>Anaerolinea</taxon>
    </lineage>
</organism>
<dbReference type="GO" id="GO:0032259">
    <property type="term" value="P:methylation"/>
    <property type="evidence" value="ECO:0007669"/>
    <property type="project" value="UniProtKB-KW"/>
</dbReference>
<proteinExistence type="predicted"/>
<evidence type="ECO:0000256" key="2">
    <source>
        <dbReference type="ARBA" id="ARBA00022679"/>
    </source>
</evidence>
<sequence length="242" mass="26688">MAQNRDIVEAFSEMSSHYETTVDAELKRFWGWSYAGFINQLLDLVPVGDEDIVLDIATGTGVIPVSLKQRGKHKGKIIGLDLTPAMLYRAARKVSGGGWKDSIALTCGSAMQLPYRANSFDVVFCALATHHLDVPVLMSEIKRVLKPGGKFAIADVGGSAVWRVPVVNALIRLATFLYFLRREGRARASAEAAALNNVFTGKEWGLLLEKLKFRDISITHLPASHFWSPTPFVIRAEKDSTE</sequence>
<keyword evidence="1 5" id="KW-0489">Methyltransferase</keyword>
<dbReference type="Pfam" id="PF08241">
    <property type="entry name" value="Methyltransf_11"/>
    <property type="match status" value="1"/>
</dbReference>
<gene>
    <name evidence="5" type="ORF">DEQ80_10295</name>
</gene>
<evidence type="ECO:0000256" key="1">
    <source>
        <dbReference type="ARBA" id="ARBA00022603"/>
    </source>
</evidence>
<dbReference type="InterPro" id="IPR050508">
    <property type="entry name" value="Methyltransf_Superfamily"/>
</dbReference>
<reference evidence="5 6" key="1">
    <citation type="journal article" date="2018" name="Nat. Biotechnol.">
        <title>A standardized bacterial taxonomy based on genome phylogeny substantially revises the tree of life.</title>
        <authorList>
            <person name="Parks D.H."/>
            <person name="Chuvochina M."/>
            <person name="Waite D.W."/>
            <person name="Rinke C."/>
            <person name="Skarshewski A."/>
            <person name="Chaumeil P.A."/>
            <person name="Hugenholtz P."/>
        </authorList>
    </citation>
    <scope>NUCLEOTIDE SEQUENCE [LARGE SCALE GENOMIC DNA]</scope>
    <source>
        <strain evidence="5">UBA8781</strain>
    </source>
</reference>
<dbReference type="RefSeq" id="WP_062188918.1">
    <property type="nucleotide sequence ID" value="NZ_DF967965.1"/>
</dbReference>
<evidence type="ECO:0000313" key="6">
    <source>
        <dbReference type="Proteomes" id="UP000264141"/>
    </source>
</evidence>
<dbReference type="InterPro" id="IPR013216">
    <property type="entry name" value="Methyltransf_11"/>
</dbReference>
<keyword evidence="2 5" id="KW-0808">Transferase</keyword>